<sequence>MAFSSVGGAFKNILVHLHMTLRPETTICGSHKELFRAGIETATRYTAAGCPATAPTYLLFRRYCLICSRQDLPTLLRAVPVFGHCGLPVVLLFTNVL</sequence>
<organism evidence="1">
    <name type="scientific">Spodoptera frugiperda</name>
    <name type="common">Fall armyworm</name>
    <dbReference type="NCBI Taxonomy" id="7108"/>
    <lineage>
        <taxon>Eukaryota</taxon>
        <taxon>Metazoa</taxon>
        <taxon>Ecdysozoa</taxon>
        <taxon>Arthropoda</taxon>
        <taxon>Hexapoda</taxon>
        <taxon>Insecta</taxon>
        <taxon>Pterygota</taxon>
        <taxon>Neoptera</taxon>
        <taxon>Endopterygota</taxon>
        <taxon>Lepidoptera</taxon>
        <taxon>Glossata</taxon>
        <taxon>Ditrysia</taxon>
        <taxon>Noctuoidea</taxon>
        <taxon>Noctuidae</taxon>
        <taxon>Amphipyrinae</taxon>
        <taxon>Spodoptera</taxon>
    </lineage>
</organism>
<name>A0A2H1V3T6_SPOFR</name>
<accession>A0A2H1V3T6</accession>
<reference evidence="1" key="1">
    <citation type="submission" date="2016-07" db="EMBL/GenBank/DDBJ databases">
        <authorList>
            <person name="Bretaudeau A."/>
        </authorList>
    </citation>
    <scope>NUCLEOTIDE SEQUENCE</scope>
    <source>
        <strain evidence="1">Rice</strain>
        <tissue evidence="1">Whole body</tissue>
    </source>
</reference>
<dbReference type="EMBL" id="ODYU01000347">
    <property type="protein sequence ID" value="SOQ34944.1"/>
    <property type="molecule type" value="Genomic_DNA"/>
</dbReference>
<evidence type="ECO:0000313" key="1">
    <source>
        <dbReference type="EMBL" id="SOQ34944.1"/>
    </source>
</evidence>
<dbReference type="AlphaFoldDB" id="A0A2H1V3T6"/>
<proteinExistence type="predicted"/>
<gene>
    <name evidence="1" type="ORF">SFRICE_000671</name>
</gene>
<protein>
    <submittedName>
        <fullName evidence="1">SFRICE_000671</fullName>
    </submittedName>
</protein>